<accession>A0A5M8FSH9</accession>
<organism evidence="12 13">
    <name type="scientific">Thiohalocapsa marina</name>
    <dbReference type="NCBI Taxonomy" id="424902"/>
    <lineage>
        <taxon>Bacteria</taxon>
        <taxon>Pseudomonadati</taxon>
        <taxon>Pseudomonadota</taxon>
        <taxon>Gammaproteobacteria</taxon>
        <taxon>Chromatiales</taxon>
        <taxon>Chromatiaceae</taxon>
        <taxon>Thiohalocapsa</taxon>
    </lineage>
</organism>
<dbReference type="HAMAP" id="MF_00067">
    <property type="entry name" value="GmhA"/>
    <property type="match status" value="1"/>
</dbReference>
<sequence>MHDLIADTLAAHVRVIQRLDRLTPQIERFAERAWACLRDGGRVFWMGNGGSAADSQHLAAELVGRFERERPGLASIALTTDSSILTSVSNDYGFDSVFTRQVEALCRPGDLLVGLSTSGNSANVLRALERAGELGVYRVGLTGGTGGRLGACCELCLVVPDASTARIQEAHILIGHILCDLLERRALAGEAPAGELGAD</sequence>
<feature type="binding site" evidence="10">
    <location>
        <begin position="48"/>
        <end position="50"/>
    </location>
    <ligand>
        <name>substrate</name>
    </ligand>
</feature>
<dbReference type="InterPro" id="IPR035461">
    <property type="entry name" value="GmhA/DiaA"/>
</dbReference>
<dbReference type="EC" id="5.3.1.28" evidence="10"/>
<dbReference type="EMBL" id="VWXX01000013">
    <property type="protein sequence ID" value="KAA6185092.1"/>
    <property type="molecule type" value="Genomic_DNA"/>
</dbReference>
<evidence type="ECO:0000256" key="9">
    <source>
        <dbReference type="ARBA" id="ARBA00023277"/>
    </source>
</evidence>
<dbReference type="SUPFAM" id="SSF53697">
    <property type="entry name" value="SIS domain"/>
    <property type="match status" value="1"/>
</dbReference>
<feature type="binding site" evidence="10">
    <location>
        <position position="61"/>
    </location>
    <ligand>
        <name>Zn(2+)</name>
        <dbReference type="ChEBI" id="CHEBI:29105"/>
    </ligand>
</feature>
<evidence type="ECO:0000256" key="5">
    <source>
        <dbReference type="ARBA" id="ARBA00022490"/>
    </source>
</evidence>
<comment type="similarity">
    <text evidence="4 10">Belongs to the SIS family. GmhA subfamily.</text>
</comment>
<comment type="catalytic activity">
    <reaction evidence="1 10">
        <text>2 D-sedoheptulose 7-phosphate = D-glycero-alpha-D-manno-heptose 7-phosphate + D-glycero-beta-D-manno-heptose 7-phosphate</text>
        <dbReference type="Rhea" id="RHEA:27489"/>
        <dbReference type="ChEBI" id="CHEBI:57483"/>
        <dbReference type="ChEBI" id="CHEBI:60203"/>
        <dbReference type="ChEBI" id="CHEBI:60204"/>
        <dbReference type="EC" id="5.3.1.28"/>
    </reaction>
</comment>
<dbReference type="InterPro" id="IPR050099">
    <property type="entry name" value="SIS_GmhA/DiaA_subfam"/>
</dbReference>
<feature type="binding site" evidence="10">
    <location>
        <position position="57"/>
    </location>
    <ligand>
        <name>Zn(2+)</name>
        <dbReference type="ChEBI" id="CHEBI:29105"/>
    </ligand>
</feature>
<proteinExistence type="inferred from homology"/>
<dbReference type="InterPro" id="IPR046348">
    <property type="entry name" value="SIS_dom_sf"/>
</dbReference>
<dbReference type="Pfam" id="PF13580">
    <property type="entry name" value="SIS_2"/>
    <property type="match status" value="1"/>
</dbReference>
<evidence type="ECO:0000313" key="13">
    <source>
        <dbReference type="Proteomes" id="UP000322981"/>
    </source>
</evidence>
<comment type="pathway">
    <text evidence="10">Carbohydrate biosynthesis; D-glycero-D-manno-heptose 7-phosphate biosynthesis; D-glycero-alpha-D-manno-heptose 7-phosphate and D-glycero-beta-D-manno-heptose 7-phosphate from sedoheptulose 7-phosphate: step 1/1.</text>
</comment>
<dbReference type="OrthoDB" id="9810929at2"/>
<comment type="subunit">
    <text evidence="10">Homotetramer.</text>
</comment>
<dbReference type="GO" id="GO:0008968">
    <property type="term" value="F:D-sedoheptulose 7-phosphate isomerase activity"/>
    <property type="evidence" value="ECO:0007669"/>
    <property type="project" value="UniProtKB-UniRule"/>
</dbReference>
<comment type="miscellaneous">
    <text evidence="10">The reaction produces a racemic mixture of D-glycero-alpha-D-manno-heptose 7-phosphate and D-glycero-beta-D-manno-heptose 7-phosphate.</text>
</comment>
<dbReference type="InterPro" id="IPR001347">
    <property type="entry name" value="SIS_dom"/>
</dbReference>
<comment type="cofactor">
    <cofactor evidence="10">
        <name>Zn(2+)</name>
        <dbReference type="ChEBI" id="CHEBI:29105"/>
    </cofactor>
    <text evidence="10">Binds 1 zinc ion per subunit.</text>
</comment>
<reference evidence="12 13" key="1">
    <citation type="submission" date="2019-09" db="EMBL/GenBank/DDBJ databases">
        <title>Whole-genome sequence of the purple sulfur bacterium Thiohalocapsa marina DSM 19078.</title>
        <authorList>
            <person name="Kyndt J.A."/>
            <person name="Meyer T.E."/>
        </authorList>
    </citation>
    <scope>NUCLEOTIDE SEQUENCE [LARGE SCALE GENOMIC DNA]</scope>
    <source>
        <strain evidence="12 13">DSM 19078</strain>
    </source>
</reference>
<keyword evidence="13" id="KW-1185">Reference proteome</keyword>
<feature type="binding site" evidence="10">
    <location>
        <begin position="90"/>
        <end position="91"/>
    </location>
    <ligand>
        <name>substrate</name>
    </ligand>
</feature>
<gene>
    <name evidence="10" type="primary">gmhA</name>
    <name evidence="12" type="ORF">F2Q65_10210</name>
</gene>
<evidence type="ECO:0000256" key="8">
    <source>
        <dbReference type="ARBA" id="ARBA00023235"/>
    </source>
</evidence>
<evidence type="ECO:0000256" key="7">
    <source>
        <dbReference type="ARBA" id="ARBA00022833"/>
    </source>
</evidence>
<dbReference type="InterPro" id="IPR004515">
    <property type="entry name" value="Phosphoheptose_Isoase"/>
</dbReference>
<evidence type="ECO:0000256" key="6">
    <source>
        <dbReference type="ARBA" id="ARBA00022723"/>
    </source>
</evidence>
<feature type="binding site" evidence="10">
    <location>
        <position position="176"/>
    </location>
    <ligand>
        <name>Zn(2+)</name>
        <dbReference type="ChEBI" id="CHEBI:29105"/>
    </ligand>
</feature>
<evidence type="ECO:0000256" key="2">
    <source>
        <dbReference type="ARBA" id="ARBA00003172"/>
    </source>
</evidence>
<evidence type="ECO:0000256" key="3">
    <source>
        <dbReference type="ARBA" id="ARBA00004496"/>
    </source>
</evidence>
<feature type="binding site" evidence="10">
    <location>
        <position position="168"/>
    </location>
    <ligand>
        <name>Zn(2+)</name>
        <dbReference type="ChEBI" id="CHEBI:29105"/>
    </ligand>
</feature>
<feature type="binding site" evidence="10">
    <location>
        <begin position="116"/>
        <end position="118"/>
    </location>
    <ligand>
        <name>substrate</name>
    </ligand>
</feature>
<dbReference type="GO" id="GO:0097367">
    <property type="term" value="F:carbohydrate derivative binding"/>
    <property type="evidence" value="ECO:0007669"/>
    <property type="project" value="InterPro"/>
</dbReference>
<dbReference type="PANTHER" id="PTHR30390">
    <property type="entry name" value="SEDOHEPTULOSE 7-PHOSPHATE ISOMERASE / DNAA INITIATOR-ASSOCIATING FACTOR FOR REPLICATION INITIATION"/>
    <property type="match status" value="1"/>
</dbReference>
<feature type="binding site" evidence="10">
    <location>
        <position position="121"/>
    </location>
    <ligand>
        <name>substrate</name>
    </ligand>
</feature>
<dbReference type="GO" id="GO:0005737">
    <property type="term" value="C:cytoplasm"/>
    <property type="evidence" value="ECO:0007669"/>
    <property type="project" value="UniProtKB-SubCell"/>
</dbReference>
<dbReference type="GO" id="GO:0008270">
    <property type="term" value="F:zinc ion binding"/>
    <property type="evidence" value="ECO:0007669"/>
    <property type="project" value="UniProtKB-UniRule"/>
</dbReference>
<dbReference type="AlphaFoldDB" id="A0A5M8FSH9"/>
<keyword evidence="7 10" id="KW-0862">Zinc</keyword>
<dbReference type="UniPathway" id="UPA00041">
    <property type="reaction ID" value="UER00436"/>
</dbReference>
<dbReference type="Proteomes" id="UP000322981">
    <property type="component" value="Unassembled WGS sequence"/>
</dbReference>
<protein>
    <recommendedName>
        <fullName evidence="10">Phosphoheptose isomerase</fullName>
        <ecNumber evidence="10">5.3.1.28</ecNumber>
    </recommendedName>
    <alternativeName>
        <fullName evidence="10">Sedoheptulose 7-phosphate isomerase</fullName>
    </alternativeName>
</protein>
<keyword evidence="8 10" id="KW-0413">Isomerase</keyword>
<keyword evidence="9 10" id="KW-0119">Carbohydrate metabolism</keyword>
<evidence type="ECO:0000256" key="4">
    <source>
        <dbReference type="ARBA" id="ARBA00009894"/>
    </source>
</evidence>
<dbReference type="Gene3D" id="3.40.50.10490">
    <property type="entry name" value="Glucose-6-phosphate isomerase like protein, domain 1"/>
    <property type="match status" value="1"/>
</dbReference>
<feature type="binding site" evidence="10">
    <location>
        <position position="168"/>
    </location>
    <ligand>
        <name>substrate</name>
    </ligand>
</feature>
<keyword evidence="6 10" id="KW-0479">Metal-binding</keyword>
<evidence type="ECO:0000256" key="1">
    <source>
        <dbReference type="ARBA" id="ARBA00000348"/>
    </source>
</evidence>
<feature type="domain" description="SIS" evidence="11">
    <location>
        <begin position="33"/>
        <end position="192"/>
    </location>
</feature>
<dbReference type="PROSITE" id="PS51464">
    <property type="entry name" value="SIS"/>
    <property type="match status" value="1"/>
</dbReference>
<comment type="function">
    <text evidence="2 10">Catalyzes the isomerization of sedoheptulose 7-phosphate in D-glycero-D-manno-heptose 7-phosphate.</text>
</comment>
<dbReference type="RefSeq" id="WP_150093013.1">
    <property type="nucleotide sequence ID" value="NZ_VWXX01000013.1"/>
</dbReference>
<keyword evidence="5 10" id="KW-0963">Cytoplasm</keyword>
<feature type="binding site" evidence="10">
    <location>
        <position position="61"/>
    </location>
    <ligand>
        <name>substrate</name>
    </ligand>
</feature>
<evidence type="ECO:0000259" key="11">
    <source>
        <dbReference type="PROSITE" id="PS51464"/>
    </source>
</evidence>
<dbReference type="GO" id="GO:2001061">
    <property type="term" value="P:D-glycero-D-manno-heptose 7-phosphate biosynthetic process"/>
    <property type="evidence" value="ECO:0007669"/>
    <property type="project" value="UniProtKB-UniPathway"/>
</dbReference>
<dbReference type="CDD" id="cd05006">
    <property type="entry name" value="SIS_GmhA"/>
    <property type="match status" value="1"/>
</dbReference>
<comment type="caution">
    <text evidence="12">The sequence shown here is derived from an EMBL/GenBank/DDBJ whole genome shotgun (WGS) entry which is preliminary data.</text>
</comment>
<evidence type="ECO:0000313" key="12">
    <source>
        <dbReference type="EMBL" id="KAA6185092.1"/>
    </source>
</evidence>
<name>A0A5M8FSH9_9GAMM</name>
<evidence type="ECO:0000256" key="10">
    <source>
        <dbReference type="HAMAP-Rule" id="MF_00067"/>
    </source>
</evidence>
<comment type="subcellular location">
    <subcellularLocation>
        <location evidence="3 10">Cytoplasm</location>
    </subcellularLocation>
</comment>
<dbReference type="GO" id="GO:0005975">
    <property type="term" value="P:carbohydrate metabolic process"/>
    <property type="evidence" value="ECO:0007669"/>
    <property type="project" value="UniProtKB-UniRule"/>
</dbReference>